<organism evidence="1 2">
    <name type="scientific">Achromobacter piechaudii ATCC 43553</name>
    <dbReference type="NCBI Taxonomy" id="742159"/>
    <lineage>
        <taxon>Bacteria</taxon>
        <taxon>Pseudomonadati</taxon>
        <taxon>Pseudomonadota</taxon>
        <taxon>Betaproteobacteria</taxon>
        <taxon>Burkholderiales</taxon>
        <taxon>Alcaligenaceae</taxon>
        <taxon>Achromobacter</taxon>
    </lineage>
</organism>
<evidence type="ECO:0000313" key="2">
    <source>
        <dbReference type="Proteomes" id="UP000004510"/>
    </source>
</evidence>
<dbReference type="HOGENOM" id="CLU_3264148_0_0_4"/>
<dbReference type="AlphaFoldDB" id="D4X5P5"/>
<comment type="caution">
    <text evidence="1">The sequence shown here is derived from an EMBL/GenBank/DDBJ whole genome shotgun (WGS) entry which is preliminary data.</text>
</comment>
<dbReference type="EMBL" id="ADMS01000019">
    <property type="protein sequence ID" value="EFF77833.1"/>
    <property type="molecule type" value="Genomic_DNA"/>
</dbReference>
<accession>D4X5P5</accession>
<dbReference type="Proteomes" id="UP000004510">
    <property type="component" value="Unassembled WGS sequence"/>
</dbReference>
<sequence>MRIGTKWHGDFSAPCSCASVDLNTLPEGEVAEYTLRYQTNP</sequence>
<protein>
    <submittedName>
        <fullName evidence="1">Uncharacterized protein</fullName>
    </submittedName>
</protein>
<reference evidence="2" key="1">
    <citation type="submission" date="2010-03" db="EMBL/GenBank/DDBJ databases">
        <title>Complete sequence of Mobiluncus curtisii ATCC 43063.</title>
        <authorList>
            <person name="Muzny D."/>
            <person name="Qin X."/>
            <person name="Deng J."/>
            <person name="Jiang H."/>
            <person name="Liu Y."/>
            <person name="Qu J."/>
            <person name="Song X.-Z."/>
            <person name="Zhang L."/>
            <person name="Thornton R."/>
            <person name="Coyle M."/>
            <person name="Francisco L."/>
            <person name="Jackson L."/>
            <person name="Javaid M."/>
            <person name="Korchina V."/>
            <person name="Kovar C."/>
            <person name="Mata R."/>
            <person name="Mathew T."/>
            <person name="Ngo R."/>
            <person name="Nguyen L."/>
            <person name="Nguyen N."/>
            <person name="Okwuonu G."/>
            <person name="Ongeri F."/>
            <person name="Pham C."/>
            <person name="Simmons D."/>
            <person name="Wilczek-Boney K."/>
            <person name="Hale W."/>
            <person name="Jakkamsetti A."/>
            <person name="Pham P."/>
            <person name="Ruth R."/>
            <person name="San Lucas F."/>
            <person name="Warren J."/>
            <person name="Zhang J."/>
            <person name="Zhao Z."/>
            <person name="Zhou C."/>
            <person name="Zhu D."/>
            <person name="Lee S."/>
            <person name="Bess C."/>
            <person name="Blankenburg K."/>
            <person name="Forbes L."/>
            <person name="Fu Q."/>
            <person name="Gubbala S."/>
            <person name="Hirani K."/>
            <person name="Jayaseelan J.C."/>
            <person name="Lara F."/>
            <person name="Munidasa M."/>
            <person name="Palculict T."/>
            <person name="Patil S."/>
            <person name="Pu L.-L."/>
            <person name="Saada N."/>
            <person name="Tang L."/>
            <person name="Weissenberger G."/>
            <person name="Zhu Y."/>
            <person name="Hemphill L."/>
            <person name="Shang Y."/>
            <person name="Youmans B."/>
            <person name="Ayvaz T."/>
            <person name="Ross M."/>
            <person name="Santibanez J."/>
            <person name="Aqrawi P."/>
            <person name="Gross S."/>
            <person name="Joshi V."/>
            <person name="Fowler G."/>
            <person name="Nazareth L."/>
            <person name="Reid J."/>
            <person name="Worley K."/>
            <person name="Petrosino J."/>
            <person name="Highlander S."/>
            <person name="Gibbs R."/>
            <person name="Gibbs R."/>
        </authorList>
    </citation>
    <scope>NUCLEOTIDE SEQUENCE [LARGE SCALE GENOMIC DNA]</scope>
    <source>
        <strain evidence="2">ATCC 43553</strain>
    </source>
</reference>
<gene>
    <name evidence="1" type="ORF">HMPREF0004_0792</name>
</gene>
<proteinExistence type="predicted"/>
<name>D4X5P5_9BURK</name>
<evidence type="ECO:0000313" key="1">
    <source>
        <dbReference type="EMBL" id="EFF77833.1"/>
    </source>
</evidence>